<dbReference type="AlphaFoldDB" id="A0A3G2S8B8"/>
<evidence type="ECO:0000256" key="2">
    <source>
        <dbReference type="ARBA" id="ARBA00023242"/>
    </source>
</evidence>
<reference evidence="3 4" key="1">
    <citation type="submission" date="2018-10" db="EMBL/GenBank/DDBJ databases">
        <title>Complete genome sequence of Malassezia restricta CBS 7877.</title>
        <authorList>
            <person name="Morand S.C."/>
            <person name="Bertignac M."/>
            <person name="Iltis A."/>
            <person name="Kolder I."/>
            <person name="Pirovano W."/>
            <person name="Jourdain R."/>
            <person name="Clavaud C."/>
        </authorList>
    </citation>
    <scope>NUCLEOTIDE SEQUENCE [LARGE SCALE GENOMIC DNA]</scope>
    <source>
        <strain evidence="3 4">CBS 7877</strain>
    </source>
</reference>
<keyword evidence="4" id="KW-1185">Reference proteome</keyword>
<dbReference type="PANTHER" id="PTHR13489">
    <property type="entry name" value="MINI-CHROMOSOME MAINTENANCE COMPLEX-BINDING PROTEIN"/>
    <property type="match status" value="1"/>
</dbReference>
<protein>
    <submittedName>
        <fullName evidence="3">Mini-chromosome maintenance complex-binding protein</fullName>
    </submittedName>
</protein>
<dbReference type="VEuPathDB" id="FungiDB:DNF11_3384"/>
<dbReference type="EMBL" id="CP033153">
    <property type="protein sequence ID" value="AYO44334.1"/>
    <property type="molecule type" value="Genomic_DNA"/>
</dbReference>
<evidence type="ECO:0000256" key="1">
    <source>
        <dbReference type="ARBA" id="ARBA00004123"/>
    </source>
</evidence>
<evidence type="ECO:0000313" key="3">
    <source>
        <dbReference type="EMBL" id="AYO44334.1"/>
    </source>
</evidence>
<dbReference type="GO" id="GO:0006261">
    <property type="term" value="P:DNA-templated DNA replication"/>
    <property type="evidence" value="ECO:0007669"/>
    <property type="project" value="TreeGrafter"/>
</dbReference>
<proteinExistence type="predicted"/>
<sequence>MTANERLLTQPRKVIQDTFDKYEQHPAQALVHALSTQYARVFTEPSMLEQIPYVEPGSISSLISSLQGDHSRKDGILVRWRCMIQDTGMGNELCLATLSSNGRRVCGLYGADAHFSHANQDDAAMDTANLGERTVFFAVSVPGETAWAHDHIVGASASLSHAMEELNVELNDTTRTPRSEHPSVTALVKVYDVDAAEQFKTSDVIDVLGLLDLGTCPQAHWHLDETESTEAPILPCVHALHVRSAPPLFPADSDSLNAPENVRASLIQYFTQVLGGDALVAEYILLAMLSRVHARKNGIVIGPFSINVTGLDREHYEVLVSALEQIMPAVVCQPLTLAELNDAAHPLYVCGTDTGIRAGRLQLPHGTCVVLDESGMDEGQLNDAGVRNIRALFSLLQQHTLPYVFPFSELDIPTDLVIIVVSQSKSLLPVDAHVHARPHHAPQMKVSSSMLHTFRLFLTNIRQKTLSIPVDVSDHIQDDFVKMRRSGTHRFDQDDLQRCLHVSRLLSLSHGLERLTTDMWSQAKVLDATRAKRVALP</sequence>
<dbReference type="GO" id="GO:0005634">
    <property type="term" value="C:nucleus"/>
    <property type="evidence" value="ECO:0007669"/>
    <property type="project" value="UniProtKB-SubCell"/>
</dbReference>
<organism evidence="3 4">
    <name type="scientific">Malassezia restricta (strain ATCC 96810 / NBRC 103918 / CBS 7877)</name>
    <name type="common">Seborrheic dermatitis infection agent</name>
    <dbReference type="NCBI Taxonomy" id="425264"/>
    <lineage>
        <taxon>Eukaryota</taxon>
        <taxon>Fungi</taxon>
        <taxon>Dikarya</taxon>
        <taxon>Basidiomycota</taxon>
        <taxon>Ustilaginomycotina</taxon>
        <taxon>Malasseziomycetes</taxon>
        <taxon>Malasseziales</taxon>
        <taxon>Malasseziaceae</taxon>
        <taxon>Malassezia</taxon>
    </lineage>
</organism>
<accession>A0A3G2S8B8</accession>
<dbReference type="GO" id="GO:0003682">
    <property type="term" value="F:chromatin binding"/>
    <property type="evidence" value="ECO:0007669"/>
    <property type="project" value="TreeGrafter"/>
</dbReference>
<dbReference type="Pfam" id="PF09739">
    <property type="entry name" value="MCM_bind"/>
    <property type="match status" value="2"/>
</dbReference>
<comment type="subcellular location">
    <subcellularLocation>
        <location evidence="1">Nucleus</location>
    </subcellularLocation>
</comment>
<dbReference type="InterPro" id="IPR019140">
    <property type="entry name" value="MCM_complex-bd"/>
</dbReference>
<dbReference type="STRING" id="425264.A0A3G2S8B8"/>
<name>A0A3G2S8B8_MALR7</name>
<evidence type="ECO:0000313" key="4">
    <source>
        <dbReference type="Proteomes" id="UP000269793"/>
    </source>
</evidence>
<keyword evidence="2" id="KW-0539">Nucleus</keyword>
<dbReference type="PANTHER" id="PTHR13489:SF0">
    <property type="entry name" value="MINI-CHROMOSOME MAINTENANCE COMPLEX-BINDING PROTEIN"/>
    <property type="match status" value="1"/>
</dbReference>
<gene>
    <name evidence="3" type="primary">mcmbp</name>
    <name evidence="3" type="ORF">DNF11_3384</name>
</gene>
<dbReference type="Proteomes" id="UP000269793">
    <property type="component" value="Chromosome VI"/>
</dbReference>
<dbReference type="OrthoDB" id="329666at2759"/>